<organism evidence="1 2">
    <name type="scientific">Granulicella sibirica</name>
    <dbReference type="NCBI Taxonomy" id="2479048"/>
    <lineage>
        <taxon>Bacteria</taxon>
        <taxon>Pseudomonadati</taxon>
        <taxon>Acidobacteriota</taxon>
        <taxon>Terriglobia</taxon>
        <taxon>Terriglobales</taxon>
        <taxon>Acidobacteriaceae</taxon>
        <taxon>Granulicella</taxon>
    </lineage>
</organism>
<evidence type="ECO:0000313" key="2">
    <source>
        <dbReference type="Proteomes" id="UP000289437"/>
    </source>
</evidence>
<gene>
    <name evidence="1" type="ORF">GRAN_5156</name>
</gene>
<dbReference type="Proteomes" id="UP000289437">
    <property type="component" value="Unassembled WGS sequence"/>
</dbReference>
<reference evidence="1 2" key="1">
    <citation type="submission" date="2018-11" db="EMBL/GenBank/DDBJ databases">
        <authorList>
            <person name="Mardanov A.V."/>
            <person name="Ravin N.V."/>
            <person name="Dedysh S.N."/>
        </authorList>
    </citation>
    <scope>NUCLEOTIDE SEQUENCE [LARGE SCALE GENOMIC DNA]</scope>
    <source>
        <strain evidence="1 2">AF10</strain>
    </source>
</reference>
<dbReference type="AlphaFoldDB" id="A0A4Q0SW82"/>
<dbReference type="EMBL" id="RDSM01000007">
    <property type="protein sequence ID" value="RXH53818.1"/>
    <property type="molecule type" value="Genomic_DNA"/>
</dbReference>
<evidence type="ECO:0000313" key="1">
    <source>
        <dbReference type="EMBL" id="RXH53818.1"/>
    </source>
</evidence>
<sequence length="80" mass="8900">MSSEQLPTAKTLSLDLQILNGRRPKIGRPASPAFGALKRRTASIEGLRSVSRVRNVGEYRKELTEGRLCSQFNRAALSRM</sequence>
<accession>A0A4Q0SW82</accession>
<protein>
    <submittedName>
        <fullName evidence="1">Uncharacterized protein</fullName>
    </submittedName>
</protein>
<comment type="caution">
    <text evidence="1">The sequence shown here is derived from an EMBL/GenBank/DDBJ whole genome shotgun (WGS) entry which is preliminary data.</text>
</comment>
<name>A0A4Q0SW82_9BACT</name>
<keyword evidence="2" id="KW-1185">Reference proteome</keyword>
<proteinExistence type="predicted"/>
<reference evidence="2" key="2">
    <citation type="submission" date="2019-02" db="EMBL/GenBank/DDBJ databases">
        <title>Granulicella sibirica sp. nov., a psychrotolerant acidobacterium isolated from an organic soil layer in forested tundra, West Siberia.</title>
        <authorList>
            <person name="Oshkin I.Y."/>
            <person name="Kulichevskaya I.S."/>
            <person name="Rijpstra W.I.C."/>
            <person name="Sinninghe Damste J.S."/>
            <person name="Rakitin A.L."/>
            <person name="Ravin N.V."/>
            <person name="Dedysh S.N."/>
        </authorList>
    </citation>
    <scope>NUCLEOTIDE SEQUENCE [LARGE SCALE GENOMIC DNA]</scope>
    <source>
        <strain evidence="2">AF10</strain>
    </source>
</reference>